<comment type="similarity">
    <text evidence="3">Belongs to the PIGF family.</text>
</comment>
<dbReference type="STRING" id="45286.A0A120K1B4"/>
<dbReference type="OrthoDB" id="17366at2759"/>
<feature type="transmembrane region" description="Helical" evidence="10">
    <location>
        <begin position="169"/>
        <end position="188"/>
    </location>
</feature>
<dbReference type="UniPathway" id="UPA00196"/>
<comment type="subcellular location">
    <subcellularLocation>
        <location evidence="1">Endoplasmic reticulum membrane</location>
        <topology evidence="1">Multi-pass membrane protein</topology>
    </subcellularLocation>
</comment>
<evidence type="ECO:0000256" key="9">
    <source>
        <dbReference type="ARBA" id="ARBA00023136"/>
    </source>
</evidence>
<gene>
    <name evidence="11" type="ORF">AW171_hschr21035</name>
</gene>
<keyword evidence="7" id="KW-0256">Endoplasmic reticulum</keyword>
<keyword evidence="9 10" id="KW-0472">Membrane</keyword>
<comment type="pathway">
    <text evidence="2">Glycolipid biosynthesis; glycosylphosphatidylinositol-anchor biosynthesis.</text>
</comment>
<evidence type="ECO:0000256" key="6">
    <source>
        <dbReference type="ARBA" id="ARBA00022692"/>
    </source>
</evidence>
<protein>
    <recommendedName>
        <fullName evidence="4">Glycosylphosphatidylinositol anchor biosynthesis protein 11</fullName>
    </recommendedName>
</protein>
<evidence type="ECO:0000256" key="3">
    <source>
        <dbReference type="ARBA" id="ARBA00007978"/>
    </source>
</evidence>
<organism evidence="11 12">
    <name type="scientific">Eremothecium sinecaudum</name>
    <dbReference type="NCBI Taxonomy" id="45286"/>
    <lineage>
        <taxon>Eukaryota</taxon>
        <taxon>Fungi</taxon>
        <taxon>Dikarya</taxon>
        <taxon>Ascomycota</taxon>
        <taxon>Saccharomycotina</taxon>
        <taxon>Saccharomycetes</taxon>
        <taxon>Saccharomycetales</taxon>
        <taxon>Saccharomycetaceae</taxon>
        <taxon>Eremothecium</taxon>
    </lineage>
</organism>
<evidence type="ECO:0000256" key="4">
    <source>
        <dbReference type="ARBA" id="ARBA00020927"/>
    </source>
</evidence>
<evidence type="ECO:0000256" key="7">
    <source>
        <dbReference type="ARBA" id="ARBA00022824"/>
    </source>
</evidence>
<sequence length="217" mass="24702">MTAKKKSSAGKKFVSFSDDDGVSRSNRFSNSHANADGPPVYVRRTWFIIPFHLPLLTYWFLKYSDNYDIKTLAWCLIPCQLAYLVMQFNQCTVYGNKIVKINILLLFISAVTALLLTIPCTIICILFGAPFLEKLDRTWWLSLHCCILAYPAIYSVCNSDFKVGYFKKYFILIAVGCWISCAAIPLDWDRPWQSWPIPLIVGGYLGAFVGYTFGTLI</sequence>
<evidence type="ECO:0000256" key="1">
    <source>
        <dbReference type="ARBA" id="ARBA00004477"/>
    </source>
</evidence>
<evidence type="ECO:0000256" key="2">
    <source>
        <dbReference type="ARBA" id="ARBA00004687"/>
    </source>
</evidence>
<feature type="transmembrane region" description="Helical" evidence="10">
    <location>
        <begin position="103"/>
        <end position="132"/>
    </location>
</feature>
<dbReference type="GO" id="GO:0006506">
    <property type="term" value="P:GPI anchor biosynthetic process"/>
    <property type="evidence" value="ECO:0007669"/>
    <property type="project" value="UniProtKB-UniPathway"/>
</dbReference>
<evidence type="ECO:0000313" key="12">
    <source>
        <dbReference type="Proteomes" id="UP000243052"/>
    </source>
</evidence>
<evidence type="ECO:0000313" key="11">
    <source>
        <dbReference type="EMBL" id="AMD19219.1"/>
    </source>
</evidence>
<dbReference type="Proteomes" id="UP000243052">
    <property type="component" value="Chromosome ii"/>
</dbReference>
<feature type="transmembrane region" description="Helical" evidence="10">
    <location>
        <begin position="138"/>
        <end position="157"/>
    </location>
</feature>
<dbReference type="GeneID" id="28721479"/>
<feature type="transmembrane region" description="Helical" evidence="10">
    <location>
        <begin position="194"/>
        <end position="214"/>
    </location>
</feature>
<evidence type="ECO:0000256" key="5">
    <source>
        <dbReference type="ARBA" id="ARBA00022502"/>
    </source>
</evidence>
<accession>A0A120K1B4</accession>
<name>A0A120K1B4_9SACH</name>
<keyword evidence="8 10" id="KW-1133">Transmembrane helix</keyword>
<proteinExistence type="inferred from homology"/>
<keyword evidence="5" id="KW-0337">GPI-anchor biosynthesis</keyword>
<dbReference type="InterPro" id="IPR009580">
    <property type="entry name" value="GPI_biosynthesis_protein_Pig-F"/>
</dbReference>
<evidence type="ECO:0000256" key="10">
    <source>
        <dbReference type="SAM" id="Phobius"/>
    </source>
</evidence>
<dbReference type="GO" id="GO:0005789">
    <property type="term" value="C:endoplasmic reticulum membrane"/>
    <property type="evidence" value="ECO:0007669"/>
    <property type="project" value="UniProtKB-SubCell"/>
</dbReference>
<dbReference type="EMBL" id="CP014242">
    <property type="protein sequence ID" value="AMD19219.1"/>
    <property type="molecule type" value="Genomic_DNA"/>
</dbReference>
<dbReference type="AlphaFoldDB" id="A0A120K1B4"/>
<evidence type="ECO:0000256" key="8">
    <source>
        <dbReference type="ARBA" id="ARBA00022989"/>
    </source>
</evidence>
<dbReference type="Pfam" id="PF06699">
    <property type="entry name" value="PIG-F"/>
    <property type="match status" value="1"/>
</dbReference>
<dbReference type="RefSeq" id="XP_017986215.1">
    <property type="nucleotide sequence ID" value="XM_018130726.1"/>
</dbReference>
<keyword evidence="6 10" id="KW-0812">Transmembrane</keyword>
<reference evidence="11 12" key="1">
    <citation type="submission" date="2016-01" db="EMBL/GenBank/DDBJ databases">
        <title>Genome sequence of the yeast Holleya sinecauda.</title>
        <authorList>
            <person name="Dietrich F.S."/>
        </authorList>
    </citation>
    <scope>NUCLEOTIDE SEQUENCE [LARGE SCALE GENOMIC DNA]</scope>
    <source>
        <strain evidence="11 12">ATCC 58844</strain>
    </source>
</reference>
<keyword evidence="12" id="KW-1185">Reference proteome</keyword>